<keyword evidence="1" id="KW-0812">Transmembrane</keyword>
<evidence type="ECO:0000313" key="3">
    <source>
        <dbReference type="Proteomes" id="UP000052232"/>
    </source>
</evidence>
<sequence length="101" mass="11144">MVDEIVGEAAGFLFRQVGGLAVELTVNHIFSRHTARFFHGVGRRFIAVATFGAKRIPSSLRVVPKGARPKPRRSDWLALWVGIVSWIALFLGLGFGVSHFL</sequence>
<keyword evidence="1" id="KW-1133">Transmembrane helix</keyword>
<evidence type="ECO:0000313" key="2">
    <source>
        <dbReference type="EMBL" id="KMS54176.1"/>
    </source>
</evidence>
<reference evidence="2 3" key="1">
    <citation type="journal article" date="2015" name="G3 (Bethesda)">
        <title>Insights into Ongoing Evolution of the Hexachlorocyclohexane Catabolic Pathway from Comparative Genomics of Ten Sphingomonadaceae Strains.</title>
        <authorList>
            <person name="Pearce S.L."/>
            <person name="Oakeshott J.G."/>
            <person name="Pandey G."/>
        </authorList>
    </citation>
    <scope>NUCLEOTIDE SEQUENCE [LARGE SCALE GENOMIC DNA]</scope>
    <source>
        <strain evidence="2 3">LL01</strain>
    </source>
</reference>
<dbReference type="PATRIC" id="fig|1420583.3.peg.3285"/>
<keyword evidence="1" id="KW-0472">Membrane</keyword>
<dbReference type="STRING" id="1420583.V473_17390"/>
<dbReference type="EMBL" id="JACT01000004">
    <property type="protein sequence ID" value="KMS54176.1"/>
    <property type="molecule type" value="Genomic_DNA"/>
</dbReference>
<organism evidence="2 3">
    <name type="scientific">Sphingobium cupriresistens LL01</name>
    <dbReference type="NCBI Taxonomy" id="1420583"/>
    <lineage>
        <taxon>Bacteria</taxon>
        <taxon>Pseudomonadati</taxon>
        <taxon>Pseudomonadota</taxon>
        <taxon>Alphaproteobacteria</taxon>
        <taxon>Sphingomonadales</taxon>
        <taxon>Sphingomonadaceae</taxon>
        <taxon>Sphingobium</taxon>
    </lineage>
</organism>
<gene>
    <name evidence="2" type="ORF">V473_17390</name>
</gene>
<accession>A0A0J7XQI8</accession>
<name>A0A0J7XQI8_9SPHN</name>
<dbReference type="RefSeq" id="WP_066606905.1">
    <property type="nucleotide sequence ID" value="NZ_KQ130435.1"/>
</dbReference>
<evidence type="ECO:0000256" key="1">
    <source>
        <dbReference type="SAM" id="Phobius"/>
    </source>
</evidence>
<comment type="caution">
    <text evidence="2">The sequence shown here is derived from an EMBL/GenBank/DDBJ whole genome shotgun (WGS) entry which is preliminary data.</text>
</comment>
<keyword evidence="3" id="KW-1185">Reference proteome</keyword>
<proteinExistence type="predicted"/>
<dbReference type="AlphaFoldDB" id="A0A0J7XQI8"/>
<protein>
    <submittedName>
        <fullName evidence="2">Uncharacterized protein</fullName>
    </submittedName>
</protein>
<dbReference type="Proteomes" id="UP000052232">
    <property type="component" value="Unassembled WGS sequence"/>
</dbReference>
<feature type="transmembrane region" description="Helical" evidence="1">
    <location>
        <begin position="77"/>
        <end position="97"/>
    </location>
</feature>